<evidence type="ECO:0000259" key="2">
    <source>
        <dbReference type="Pfam" id="PF08707"/>
    </source>
</evidence>
<evidence type="ECO:0000313" key="5">
    <source>
        <dbReference type="Proteomes" id="UP000275199"/>
    </source>
</evidence>
<feature type="region of interest" description="Disordered" evidence="1">
    <location>
        <begin position="106"/>
        <end position="129"/>
    </location>
</feature>
<accession>A0ABX9XF09</accession>
<dbReference type="InterPro" id="IPR034154">
    <property type="entry name" value="TOPRIM_DnaG/twinkle"/>
</dbReference>
<comment type="caution">
    <text evidence="4">The sequence shown here is derived from an EMBL/GenBank/DDBJ whole genome shotgun (WGS) entry which is preliminary data.</text>
</comment>
<dbReference type="Pfam" id="PF08707">
    <property type="entry name" value="PriCT_2"/>
    <property type="match status" value="1"/>
</dbReference>
<dbReference type="EMBL" id="RKKU01000024">
    <property type="protein sequence ID" value="ROZ82108.1"/>
    <property type="molecule type" value="Genomic_DNA"/>
</dbReference>
<evidence type="ECO:0000313" key="4">
    <source>
        <dbReference type="EMBL" id="ROZ82108.1"/>
    </source>
</evidence>
<dbReference type="InterPro" id="IPR006171">
    <property type="entry name" value="TOPRIM_dom"/>
</dbReference>
<feature type="domain" description="Toprim" evidence="3">
    <location>
        <begin position="273"/>
        <end position="350"/>
    </location>
</feature>
<gene>
    <name evidence="4" type="ORF">EF096_15720</name>
</gene>
<feature type="domain" description="Primase C-terminal 2" evidence="2">
    <location>
        <begin position="27"/>
        <end position="95"/>
    </location>
</feature>
<keyword evidence="5" id="KW-1185">Reference proteome</keyword>
<sequence>MACCMMLIRGWPMSKLPDITLDDLPGLLAHIDADTNRDSWVKIGMGVKAHFGEDGFNDWNSWSQNSPDYKPADALSAWKSFKGAKVTIGTVVHLAKEGGWKPTKRELTAKEKRERKAEQEARRKQRQAEVEADEAQLAAMQAEVQRITGRLLAEFTQARGKSEYLERKQVPPYGVRFITRNVVLSIDAQLMRCDLWAGDDIARFFANLPNPRPDHHSFMKLDAGTFVVPLRDIDGVVWSFQAISASGTKLFPKFARKQGCMHCIGTLDGAEVIVAAEGYATAASVAQASEWPTVMTVDVGNMAVLARLIRQKHPAARLILAGDDDPKPDGKNPGRTAAEAIAAELGLTVVFPVVPEQVAA</sequence>
<protein>
    <submittedName>
        <fullName evidence="4">Toprim domain-containing protein</fullName>
    </submittedName>
</protein>
<proteinExistence type="predicted"/>
<dbReference type="InterPro" id="IPR014819">
    <property type="entry name" value="PriCT_2"/>
</dbReference>
<dbReference type="CDD" id="cd22249">
    <property type="entry name" value="UDM1_RNF168_RNF169-like"/>
    <property type="match status" value="1"/>
</dbReference>
<evidence type="ECO:0000259" key="3">
    <source>
        <dbReference type="Pfam" id="PF13362"/>
    </source>
</evidence>
<dbReference type="CDD" id="cd01029">
    <property type="entry name" value="TOPRIM_primases"/>
    <property type="match status" value="1"/>
</dbReference>
<organism evidence="4 5">
    <name type="scientific">Pseudomonas neustonica</name>
    <dbReference type="NCBI Taxonomy" id="2487346"/>
    <lineage>
        <taxon>Bacteria</taxon>
        <taxon>Pseudomonadati</taxon>
        <taxon>Pseudomonadota</taxon>
        <taxon>Gammaproteobacteria</taxon>
        <taxon>Pseudomonadales</taxon>
        <taxon>Pseudomonadaceae</taxon>
        <taxon>Pseudomonas</taxon>
    </lineage>
</organism>
<name>A0ABX9XF09_9PSED</name>
<dbReference type="Proteomes" id="UP000275199">
    <property type="component" value="Unassembled WGS sequence"/>
</dbReference>
<evidence type="ECO:0000256" key="1">
    <source>
        <dbReference type="SAM" id="MobiDB-lite"/>
    </source>
</evidence>
<reference evidence="4 5" key="1">
    <citation type="submission" date="2018-11" db="EMBL/GenBank/DDBJ databases">
        <authorList>
            <person name="Jang G.I."/>
            <person name="Hwang C.Y."/>
        </authorList>
    </citation>
    <scope>NUCLEOTIDE SEQUENCE [LARGE SCALE GENOMIC DNA]</scope>
    <source>
        <strain evidence="4 5">SSM26</strain>
    </source>
</reference>
<dbReference type="Pfam" id="PF13362">
    <property type="entry name" value="Toprim_3"/>
    <property type="match status" value="1"/>
</dbReference>